<dbReference type="Proteomes" id="UP000028999">
    <property type="component" value="Unassembled WGS sequence"/>
</dbReference>
<evidence type="ECO:0000313" key="2">
    <source>
        <dbReference type="EMBL" id="CDY24968.1"/>
    </source>
</evidence>
<proteinExistence type="predicted"/>
<sequence>MIEGWGNMRKLYICLKIVNYVLNHSYLDFRSNMLIYLARYGLVTLNYCIFGCHPSCNTSWLQLKRYK</sequence>
<dbReference type="Gramene" id="CDY24968">
    <property type="protein sequence ID" value="CDY24968"/>
    <property type="gene ID" value="GSBRNA2T00028766001"/>
</dbReference>
<name>A0A078GK38_BRANA</name>
<keyword evidence="3" id="KW-1185">Reference proteome</keyword>
<gene>
    <name evidence="2" type="primary">BnaC03g22040D</name>
    <name evidence="1" type="ORF">DARMORV10_C03P26130.1</name>
    <name evidence="2" type="ORF">GSBRNA2T00028766001</name>
</gene>
<dbReference type="AlphaFoldDB" id="A0A078GK38"/>
<dbReference type="EMBL" id="LK032166">
    <property type="protein sequence ID" value="CDY24968.1"/>
    <property type="molecule type" value="Genomic_DNA"/>
</dbReference>
<dbReference type="Proteomes" id="UP001295469">
    <property type="component" value="Chromosome C03"/>
</dbReference>
<dbReference type="EMBL" id="HG994367">
    <property type="protein sequence ID" value="CAF1700716.1"/>
    <property type="molecule type" value="Genomic_DNA"/>
</dbReference>
<accession>A0A078GK38</accession>
<dbReference type="PaxDb" id="3708-A0A078GK38"/>
<organism evidence="2 3">
    <name type="scientific">Brassica napus</name>
    <name type="common">Rape</name>
    <dbReference type="NCBI Taxonomy" id="3708"/>
    <lineage>
        <taxon>Eukaryota</taxon>
        <taxon>Viridiplantae</taxon>
        <taxon>Streptophyta</taxon>
        <taxon>Embryophyta</taxon>
        <taxon>Tracheophyta</taxon>
        <taxon>Spermatophyta</taxon>
        <taxon>Magnoliopsida</taxon>
        <taxon>eudicotyledons</taxon>
        <taxon>Gunneridae</taxon>
        <taxon>Pentapetalae</taxon>
        <taxon>rosids</taxon>
        <taxon>malvids</taxon>
        <taxon>Brassicales</taxon>
        <taxon>Brassicaceae</taxon>
        <taxon>Brassiceae</taxon>
        <taxon>Brassica</taxon>
    </lineage>
</organism>
<reference evidence="2" key="2">
    <citation type="submission" date="2014-06" db="EMBL/GenBank/DDBJ databases">
        <authorList>
            <person name="Genoscope - CEA"/>
        </authorList>
    </citation>
    <scope>NUCLEOTIDE SEQUENCE</scope>
</reference>
<reference evidence="2 3" key="1">
    <citation type="journal article" date="2014" name="Science">
        <title>Plant genetics. Early allopolyploid evolution in the post-Neolithic Brassica napus oilseed genome.</title>
        <authorList>
            <person name="Chalhoub B."/>
            <person name="Denoeud F."/>
            <person name="Liu S."/>
            <person name="Parkin I.A."/>
            <person name="Tang H."/>
            <person name="Wang X."/>
            <person name="Chiquet J."/>
            <person name="Belcram H."/>
            <person name="Tong C."/>
            <person name="Samans B."/>
            <person name="Correa M."/>
            <person name="Da Silva C."/>
            <person name="Just J."/>
            <person name="Falentin C."/>
            <person name="Koh C.S."/>
            <person name="Le Clainche I."/>
            <person name="Bernard M."/>
            <person name="Bento P."/>
            <person name="Noel B."/>
            <person name="Labadie K."/>
            <person name="Alberti A."/>
            <person name="Charles M."/>
            <person name="Arnaud D."/>
            <person name="Guo H."/>
            <person name="Daviaud C."/>
            <person name="Alamery S."/>
            <person name="Jabbari K."/>
            <person name="Zhao M."/>
            <person name="Edger P.P."/>
            <person name="Chelaifa H."/>
            <person name="Tack D."/>
            <person name="Lassalle G."/>
            <person name="Mestiri I."/>
            <person name="Schnel N."/>
            <person name="Le Paslier M.C."/>
            <person name="Fan G."/>
            <person name="Renault V."/>
            <person name="Bayer P.E."/>
            <person name="Golicz A.A."/>
            <person name="Manoli S."/>
            <person name="Lee T.H."/>
            <person name="Thi V.H."/>
            <person name="Chalabi S."/>
            <person name="Hu Q."/>
            <person name="Fan C."/>
            <person name="Tollenaere R."/>
            <person name="Lu Y."/>
            <person name="Battail C."/>
            <person name="Shen J."/>
            <person name="Sidebottom C.H."/>
            <person name="Wang X."/>
            <person name="Canaguier A."/>
            <person name="Chauveau A."/>
            <person name="Berard A."/>
            <person name="Deniot G."/>
            <person name="Guan M."/>
            <person name="Liu Z."/>
            <person name="Sun F."/>
            <person name="Lim Y.P."/>
            <person name="Lyons E."/>
            <person name="Town C.D."/>
            <person name="Bancroft I."/>
            <person name="Wang X."/>
            <person name="Meng J."/>
            <person name="Ma J."/>
            <person name="Pires J.C."/>
            <person name="King G.J."/>
            <person name="Brunel D."/>
            <person name="Delourme R."/>
            <person name="Renard M."/>
            <person name="Aury J.M."/>
            <person name="Adams K.L."/>
            <person name="Batley J."/>
            <person name="Snowdon R.J."/>
            <person name="Tost J."/>
            <person name="Edwards D."/>
            <person name="Zhou Y."/>
            <person name="Hua W."/>
            <person name="Sharpe A.G."/>
            <person name="Paterson A.H."/>
            <person name="Guan C."/>
            <person name="Wincker P."/>
        </authorList>
    </citation>
    <scope>NUCLEOTIDE SEQUENCE [LARGE SCALE GENOMIC DNA]</scope>
    <source>
        <strain evidence="3">cv. Darmor-bzh</strain>
    </source>
</reference>
<evidence type="ECO:0000313" key="3">
    <source>
        <dbReference type="Proteomes" id="UP000028999"/>
    </source>
</evidence>
<evidence type="ECO:0000313" key="1">
    <source>
        <dbReference type="EMBL" id="CAF1700716.1"/>
    </source>
</evidence>
<protein>
    <submittedName>
        <fullName evidence="1">(rape) hypothetical protein</fullName>
    </submittedName>
    <submittedName>
        <fullName evidence="2">BnaC03g22040D protein</fullName>
    </submittedName>
</protein>
<reference evidence="1" key="3">
    <citation type="submission" date="2021-01" db="EMBL/GenBank/DDBJ databases">
        <authorList>
            <consortium name="Genoscope - CEA"/>
            <person name="William W."/>
        </authorList>
    </citation>
    <scope>NUCLEOTIDE SEQUENCE</scope>
</reference>